<name>A0A3E1J1C7_GARVA</name>
<dbReference type="AlphaFoldDB" id="A0A3E1J1C7"/>
<feature type="compositionally biased region" description="Polar residues" evidence="1">
    <location>
        <begin position="30"/>
        <end position="39"/>
    </location>
</feature>
<comment type="caution">
    <text evidence="2">The sequence shown here is derived from an EMBL/GenBank/DDBJ whole genome shotgun (WGS) entry which is preliminary data.</text>
</comment>
<dbReference type="OrthoDB" id="3238427at2"/>
<evidence type="ECO:0000313" key="3">
    <source>
        <dbReference type="Proteomes" id="UP000259221"/>
    </source>
</evidence>
<protein>
    <submittedName>
        <fullName evidence="2">Uncharacterized protein</fullName>
    </submittedName>
</protein>
<dbReference type="EMBL" id="LRTV01000001">
    <property type="protein sequence ID" value="RFD80165.1"/>
    <property type="molecule type" value="Genomic_DNA"/>
</dbReference>
<dbReference type="RefSeq" id="WP_116711762.1">
    <property type="nucleotide sequence ID" value="NZ_LRTV01000001.1"/>
</dbReference>
<gene>
    <name evidence="2" type="ORF">AXE77_01235</name>
</gene>
<sequence length="206" mass="22987">MIVDYIDAHGWSSADDDDDEFNNESSNVNTGDSSNTNNKKPGEDPPPVVRINAFCRLPVYEGKLPIALSRKHLEYHVGTCCSEDCDEEKFVKLALRTCRIACIAADLYRGRPITPAMAKLLTPQCATKLTNAWKLMEGYFKEKNDSEACSMLRRMPAIPNLINGMLVNPHHFEGVVCIDIGNTCHWASLALELKYGNWICTYADLG</sequence>
<dbReference type="Proteomes" id="UP000259221">
    <property type="component" value="Unassembled WGS sequence"/>
</dbReference>
<evidence type="ECO:0000256" key="1">
    <source>
        <dbReference type="SAM" id="MobiDB-lite"/>
    </source>
</evidence>
<feature type="region of interest" description="Disordered" evidence="1">
    <location>
        <begin position="15"/>
        <end position="45"/>
    </location>
</feature>
<proteinExistence type="predicted"/>
<evidence type="ECO:0000313" key="2">
    <source>
        <dbReference type="EMBL" id="RFD80165.1"/>
    </source>
</evidence>
<organism evidence="2 3">
    <name type="scientific">Gardnerella vaginalis</name>
    <dbReference type="NCBI Taxonomy" id="2702"/>
    <lineage>
        <taxon>Bacteria</taxon>
        <taxon>Bacillati</taxon>
        <taxon>Actinomycetota</taxon>
        <taxon>Actinomycetes</taxon>
        <taxon>Bifidobacteriales</taxon>
        <taxon>Bifidobacteriaceae</taxon>
        <taxon>Gardnerella</taxon>
    </lineage>
</organism>
<reference evidence="2 3" key="1">
    <citation type="submission" date="2016-02" db="EMBL/GenBank/DDBJ databases">
        <authorList>
            <person name="Alioto T."/>
            <person name="Alioto T."/>
        </authorList>
    </citation>
    <scope>NUCLEOTIDE SEQUENCE [LARGE SCALE GENOMIC DNA]</scope>
    <source>
        <strain evidence="2 3">NR010</strain>
    </source>
</reference>
<accession>A0A3E1J1C7</accession>